<evidence type="ECO:0000259" key="4">
    <source>
        <dbReference type="Pfam" id="PF00291"/>
    </source>
</evidence>
<dbReference type="OrthoDB" id="341080at2157"/>
<dbReference type="GO" id="GO:0004795">
    <property type="term" value="F:threonine synthase activity"/>
    <property type="evidence" value="ECO:0007669"/>
    <property type="project" value="UniProtKB-EC"/>
</dbReference>
<evidence type="ECO:0000256" key="1">
    <source>
        <dbReference type="ARBA" id="ARBA00001933"/>
    </source>
</evidence>
<dbReference type="Proteomes" id="UP000509626">
    <property type="component" value="Chromosome"/>
</dbReference>
<dbReference type="EMBL" id="CP058579">
    <property type="protein sequence ID" value="QLG61256.1"/>
    <property type="molecule type" value="Genomic_DNA"/>
</dbReference>
<dbReference type="Pfam" id="PF00291">
    <property type="entry name" value="PALP"/>
    <property type="match status" value="1"/>
</dbReference>
<keyword evidence="3 5" id="KW-0456">Lyase</keyword>
<dbReference type="RefSeq" id="WP_179267840.1">
    <property type="nucleotide sequence ID" value="NZ_CP058579.1"/>
</dbReference>
<proteinExistence type="predicted"/>
<dbReference type="Gene3D" id="3.40.50.1100">
    <property type="match status" value="2"/>
</dbReference>
<accession>A0A7D5Q8S3</accession>
<evidence type="ECO:0000256" key="3">
    <source>
        <dbReference type="ARBA" id="ARBA00023239"/>
    </source>
</evidence>
<dbReference type="AlphaFoldDB" id="A0A7D5Q8S3"/>
<organism evidence="5 6">
    <name type="scientific">Halorarum salinum</name>
    <dbReference type="NCBI Taxonomy" id="2743089"/>
    <lineage>
        <taxon>Archaea</taxon>
        <taxon>Methanobacteriati</taxon>
        <taxon>Methanobacteriota</taxon>
        <taxon>Stenosarchaea group</taxon>
        <taxon>Halobacteria</taxon>
        <taxon>Halobacteriales</taxon>
        <taxon>Haloferacaceae</taxon>
        <taxon>Halorarum</taxon>
    </lineage>
</organism>
<sequence length="402" mass="42299">MRTTEAFVGLRCVDCDALHDPETTTHRCPDCGGILDPEYDLDRVDLTREDLDSRRFDSMWRYEELLPFPREAAVSLGEGATPLVECPTLAERMGVGAVYLKDEGRNPTGTFKDRGQTAAMTAASEHGADEVALNSAGNAGQSAAAYAARAGMDAHVFLPDRAGFAQKAMTEVHGGDLRVAKGEITDAGAAYAEATAEGDVEGWYSTKTFVTPYRHDGKKTMAHETIEQLDWEAPDAVVYPTGGGVGLVGMHKAAKEFDELGLSEGLPGMYAAQAEGCAPVVRAWEEGAEVHEAWTGITTACNGIAVPDPGASPLILDALEESDGGAVATSDRAILDAAIEVARTEGLEVGATPAAAVSGAFELAERGEFGPDDTVVLLSTGAANKDVDTLRAHLGEREARGE</sequence>
<dbReference type="InterPro" id="IPR036052">
    <property type="entry name" value="TrpB-like_PALP_sf"/>
</dbReference>
<comment type="cofactor">
    <cofactor evidence="1">
        <name>pyridoxal 5'-phosphate</name>
        <dbReference type="ChEBI" id="CHEBI:597326"/>
    </cofactor>
</comment>
<keyword evidence="2" id="KW-0663">Pyridoxal phosphate</keyword>
<dbReference type="PANTHER" id="PTHR48078:SF6">
    <property type="entry name" value="L-THREONINE DEHYDRATASE CATABOLIC TDCB"/>
    <property type="match status" value="1"/>
</dbReference>
<dbReference type="GO" id="GO:0006567">
    <property type="term" value="P:L-threonine catabolic process"/>
    <property type="evidence" value="ECO:0007669"/>
    <property type="project" value="TreeGrafter"/>
</dbReference>
<dbReference type="EC" id="4.2.3.1" evidence="5"/>
<dbReference type="GO" id="GO:0009097">
    <property type="term" value="P:isoleucine biosynthetic process"/>
    <property type="evidence" value="ECO:0007669"/>
    <property type="project" value="TreeGrafter"/>
</dbReference>
<dbReference type="PANTHER" id="PTHR48078">
    <property type="entry name" value="THREONINE DEHYDRATASE, MITOCHONDRIAL-RELATED"/>
    <property type="match status" value="1"/>
</dbReference>
<dbReference type="GO" id="GO:0006565">
    <property type="term" value="P:L-serine catabolic process"/>
    <property type="evidence" value="ECO:0007669"/>
    <property type="project" value="TreeGrafter"/>
</dbReference>
<name>A0A7D5Q8S3_9EURY</name>
<dbReference type="NCBIfam" id="NF006050">
    <property type="entry name" value="PRK08197.1"/>
    <property type="match status" value="1"/>
</dbReference>
<reference evidence="5 6" key="1">
    <citation type="submission" date="2020-06" db="EMBL/GenBank/DDBJ databases">
        <title>NJ-3-1, isolated from saline soil.</title>
        <authorList>
            <person name="Cui H.L."/>
            <person name="Shi X."/>
        </authorList>
    </citation>
    <scope>NUCLEOTIDE SEQUENCE [LARGE SCALE GENOMIC DNA]</scope>
    <source>
        <strain evidence="5 6">NJ-3-1</strain>
    </source>
</reference>
<dbReference type="GeneID" id="56036936"/>
<dbReference type="GO" id="GO:0003941">
    <property type="term" value="F:L-serine ammonia-lyase activity"/>
    <property type="evidence" value="ECO:0007669"/>
    <property type="project" value="TreeGrafter"/>
</dbReference>
<gene>
    <name evidence="5" type="ORF">HUG12_05715</name>
</gene>
<dbReference type="InterPro" id="IPR001926">
    <property type="entry name" value="TrpB-like_PALP"/>
</dbReference>
<dbReference type="KEGG" id="halu:HUG12_05715"/>
<keyword evidence="6" id="KW-1185">Reference proteome</keyword>
<evidence type="ECO:0000256" key="2">
    <source>
        <dbReference type="ARBA" id="ARBA00022898"/>
    </source>
</evidence>
<protein>
    <submittedName>
        <fullName evidence="5">Threonine synthase</fullName>
        <ecNumber evidence="5">4.2.3.1</ecNumber>
    </submittedName>
</protein>
<evidence type="ECO:0000313" key="5">
    <source>
        <dbReference type="EMBL" id="QLG61256.1"/>
    </source>
</evidence>
<feature type="domain" description="Tryptophan synthase beta chain-like PALP" evidence="4">
    <location>
        <begin position="74"/>
        <end position="381"/>
    </location>
</feature>
<dbReference type="CDD" id="cd01563">
    <property type="entry name" value="Thr-synth_1"/>
    <property type="match status" value="1"/>
</dbReference>
<evidence type="ECO:0000313" key="6">
    <source>
        <dbReference type="Proteomes" id="UP000509626"/>
    </source>
</evidence>
<dbReference type="InterPro" id="IPR050147">
    <property type="entry name" value="Ser/Thr_Dehydratase"/>
</dbReference>
<dbReference type="GO" id="GO:0004794">
    <property type="term" value="F:threonine deaminase activity"/>
    <property type="evidence" value="ECO:0007669"/>
    <property type="project" value="TreeGrafter"/>
</dbReference>
<dbReference type="SUPFAM" id="SSF53686">
    <property type="entry name" value="Tryptophan synthase beta subunit-like PLP-dependent enzymes"/>
    <property type="match status" value="1"/>
</dbReference>